<evidence type="ECO:0000313" key="2">
    <source>
        <dbReference type="Proteomes" id="UP000092460"/>
    </source>
</evidence>
<organism evidence="1 2">
    <name type="scientific">Glossina palpalis gambiensis</name>
    <dbReference type="NCBI Taxonomy" id="67801"/>
    <lineage>
        <taxon>Eukaryota</taxon>
        <taxon>Metazoa</taxon>
        <taxon>Ecdysozoa</taxon>
        <taxon>Arthropoda</taxon>
        <taxon>Hexapoda</taxon>
        <taxon>Insecta</taxon>
        <taxon>Pterygota</taxon>
        <taxon>Neoptera</taxon>
        <taxon>Endopterygota</taxon>
        <taxon>Diptera</taxon>
        <taxon>Brachycera</taxon>
        <taxon>Muscomorpha</taxon>
        <taxon>Hippoboscoidea</taxon>
        <taxon>Glossinidae</taxon>
        <taxon>Glossina</taxon>
    </lineage>
</organism>
<reference evidence="1" key="2">
    <citation type="submission" date="2020-05" db="UniProtKB">
        <authorList>
            <consortium name="EnsemblMetazoa"/>
        </authorList>
    </citation>
    <scope>IDENTIFICATION</scope>
    <source>
        <strain evidence="1">IAEA</strain>
    </source>
</reference>
<dbReference type="EMBL" id="JXJN01028773">
    <property type="status" value="NOT_ANNOTATED_CDS"/>
    <property type="molecule type" value="Genomic_DNA"/>
</dbReference>
<name>A0A1B0C7J8_9MUSC</name>
<sequence>MPPDLVSNRNDIVIKLEGKSQLSEDYVYHLYADDTRSIGFPYDDLPSVYVATRGITKNEVRRATNNAKNNKVMGNNNNDIPIEIIKLISGDNLDILHKLFYGFYDTGIYPDDWLQSLWVIMPKKINARRYQD</sequence>
<protein>
    <submittedName>
        <fullName evidence="1">Uncharacterized protein</fullName>
    </submittedName>
</protein>
<accession>A0A1B0C7J8</accession>
<dbReference type="EnsemblMetazoa" id="GPPI051366-RA">
    <property type="protein sequence ID" value="GPPI051366-PA"/>
    <property type="gene ID" value="GPPI051366"/>
</dbReference>
<dbReference type="AlphaFoldDB" id="A0A1B0C7J8"/>
<evidence type="ECO:0000313" key="1">
    <source>
        <dbReference type="EnsemblMetazoa" id="GPPI051366-PA"/>
    </source>
</evidence>
<dbReference type="VEuPathDB" id="VectorBase:GPPI051366"/>
<keyword evidence="2" id="KW-1185">Reference proteome</keyword>
<reference evidence="2" key="1">
    <citation type="submission" date="2015-01" db="EMBL/GenBank/DDBJ databases">
        <authorList>
            <person name="Aksoy S."/>
            <person name="Warren W."/>
            <person name="Wilson R.K."/>
        </authorList>
    </citation>
    <scope>NUCLEOTIDE SEQUENCE [LARGE SCALE GENOMIC DNA]</scope>
    <source>
        <strain evidence="2">IAEA</strain>
    </source>
</reference>
<dbReference type="Proteomes" id="UP000092460">
    <property type="component" value="Unassembled WGS sequence"/>
</dbReference>
<dbReference type="STRING" id="67801.A0A1B0C7J8"/>
<proteinExistence type="predicted"/>